<evidence type="ECO:0000256" key="1">
    <source>
        <dbReference type="SAM" id="Phobius"/>
    </source>
</evidence>
<keyword evidence="1" id="KW-0812">Transmembrane</keyword>
<dbReference type="Proteomes" id="UP001597327">
    <property type="component" value="Unassembled WGS sequence"/>
</dbReference>
<reference evidence="3" key="1">
    <citation type="journal article" date="2019" name="Int. J. Syst. Evol. Microbiol.">
        <title>The Global Catalogue of Microorganisms (GCM) 10K type strain sequencing project: providing services to taxonomists for standard genome sequencing and annotation.</title>
        <authorList>
            <consortium name="The Broad Institute Genomics Platform"/>
            <consortium name="The Broad Institute Genome Sequencing Center for Infectious Disease"/>
            <person name="Wu L."/>
            <person name="Ma J."/>
        </authorList>
    </citation>
    <scope>NUCLEOTIDE SEQUENCE [LARGE SCALE GENOMIC DNA]</scope>
    <source>
        <strain evidence="3">JCM 3369</strain>
    </source>
</reference>
<dbReference type="RefSeq" id="WP_149893737.1">
    <property type="nucleotide sequence ID" value="NZ_JBHUFA010000002.1"/>
</dbReference>
<accession>A0ABW4JX33</accession>
<protein>
    <submittedName>
        <fullName evidence="2">Uncharacterized protein</fullName>
    </submittedName>
</protein>
<proteinExistence type="predicted"/>
<name>A0ABW4JX33_9HYPH</name>
<keyword evidence="3" id="KW-1185">Reference proteome</keyword>
<feature type="transmembrane region" description="Helical" evidence="1">
    <location>
        <begin position="39"/>
        <end position="60"/>
    </location>
</feature>
<feature type="transmembrane region" description="Helical" evidence="1">
    <location>
        <begin position="162"/>
        <end position="186"/>
    </location>
</feature>
<keyword evidence="1" id="KW-1133">Transmembrane helix</keyword>
<feature type="transmembrane region" description="Helical" evidence="1">
    <location>
        <begin position="115"/>
        <end position="141"/>
    </location>
</feature>
<sequence>MSSMPSSAKASLALYLLGFAALATVLVAAVDYFQIQSNAGLSIAQLFLEGGFCMMALTLLGDRKAVLKSDPKSGQRIIMRYVFLIGFPAVIAPVIVLVLLLVLGAGHLLQLQISALALSVLAGLVYFAMMVLAGLCLPGALQQPADSLRTGFARSRRQIGATLPRLLFFMAPFAVAAFALSVLLVVTGVIGSAPAGDLYRAAGELGGIFVVKLLSGLSILGFCATVLAAHDKDLEEGHPA</sequence>
<feature type="transmembrane region" description="Helical" evidence="1">
    <location>
        <begin position="206"/>
        <end position="229"/>
    </location>
</feature>
<keyword evidence="1" id="KW-0472">Membrane</keyword>
<feature type="transmembrane region" description="Helical" evidence="1">
    <location>
        <begin position="81"/>
        <end position="103"/>
    </location>
</feature>
<dbReference type="EMBL" id="JBHUFA010000002">
    <property type="protein sequence ID" value="MFD1695761.1"/>
    <property type="molecule type" value="Genomic_DNA"/>
</dbReference>
<comment type="caution">
    <text evidence="2">The sequence shown here is derived from an EMBL/GenBank/DDBJ whole genome shotgun (WGS) entry which is preliminary data.</text>
</comment>
<evidence type="ECO:0000313" key="2">
    <source>
        <dbReference type="EMBL" id="MFD1695761.1"/>
    </source>
</evidence>
<organism evidence="2 3">
    <name type="scientific">Roseibium aestuarii</name>
    <dbReference type="NCBI Taxonomy" id="2600299"/>
    <lineage>
        <taxon>Bacteria</taxon>
        <taxon>Pseudomonadati</taxon>
        <taxon>Pseudomonadota</taxon>
        <taxon>Alphaproteobacteria</taxon>
        <taxon>Hyphomicrobiales</taxon>
        <taxon>Stappiaceae</taxon>
        <taxon>Roseibium</taxon>
    </lineage>
</organism>
<gene>
    <name evidence="2" type="ORF">ACFSC7_09575</name>
</gene>
<evidence type="ECO:0000313" key="3">
    <source>
        <dbReference type="Proteomes" id="UP001597327"/>
    </source>
</evidence>